<reference evidence="1 2" key="1">
    <citation type="submission" date="2023-07" db="EMBL/GenBank/DDBJ databases">
        <title>Novel species of Thermanaerothrix with wide hydrolytic capabilities.</title>
        <authorList>
            <person name="Zayulina K.S."/>
            <person name="Podosokorskaya O.A."/>
            <person name="Elcheninov A.G."/>
        </authorList>
    </citation>
    <scope>NUCLEOTIDE SEQUENCE [LARGE SCALE GENOMIC DNA]</scope>
    <source>
        <strain evidence="1 2">4228-RoL</strain>
    </source>
</reference>
<comment type="caution">
    <text evidence="1">The sequence shown here is derived from an EMBL/GenBank/DDBJ whole genome shotgun (WGS) entry which is preliminary data.</text>
</comment>
<sequence>MATFDFSTLQGIPEQVGNLLFGVYPTYTEIELNSALTREGKNQAHDQLIGKVIAELDRLQQVAESEAERIQKQAEKILNGAQPDPQTAVLNELKAQRAWGRIRRKLDAFSEPSSLLRGIEDLIDQTARNGDRFTLALLREELPDYLAARRVNAPQVFDWLDQAEVPLLTPEQREARKALAVLEENYPRVQAAIDMGRRAAQMKSFKVAALPGWDDQTLHLNW</sequence>
<protein>
    <submittedName>
        <fullName evidence="1">Uncharacterized protein</fullName>
    </submittedName>
</protein>
<accession>A0ABU3NIU7</accession>
<proteinExistence type="predicted"/>
<evidence type="ECO:0000313" key="1">
    <source>
        <dbReference type="EMBL" id="MDT8896774.1"/>
    </source>
</evidence>
<evidence type="ECO:0000313" key="2">
    <source>
        <dbReference type="Proteomes" id="UP001254165"/>
    </source>
</evidence>
<dbReference type="EMBL" id="JAUHMF010000001">
    <property type="protein sequence ID" value="MDT8896774.1"/>
    <property type="molecule type" value="Genomic_DNA"/>
</dbReference>
<dbReference type="RefSeq" id="WP_315623293.1">
    <property type="nucleotide sequence ID" value="NZ_JAUHMF010000001.1"/>
</dbReference>
<keyword evidence="2" id="KW-1185">Reference proteome</keyword>
<dbReference type="Proteomes" id="UP001254165">
    <property type="component" value="Unassembled WGS sequence"/>
</dbReference>
<organism evidence="1 2">
    <name type="scientific">Thermanaerothrix solaris</name>
    <dbReference type="NCBI Taxonomy" id="3058434"/>
    <lineage>
        <taxon>Bacteria</taxon>
        <taxon>Bacillati</taxon>
        <taxon>Chloroflexota</taxon>
        <taxon>Anaerolineae</taxon>
        <taxon>Anaerolineales</taxon>
        <taxon>Anaerolineaceae</taxon>
        <taxon>Thermanaerothrix</taxon>
    </lineage>
</organism>
<name>A0ABU3NIU7_9CHLR</name>
<gene>
    <name evidence="1" type="ORF">QYE77_00730</name>
</gene>